<dbReference type="Pfam" id="PF24114">
    <property type="entry name" value="DUF7388"/>
    <property type="match status" value="1"/>
</dbReference>
<name>A0A7C4I5P4_CALS0</name>
<dbReference type="EMBL" id="DTAD01000009">
    <property type="protein sequence ID" value="HGN89635.1"/>
    <property type="molecule type" value="Genomic_DNA"/>
</dbReference>
<reference evidence="2" key="1">
    <citation type="journal article" date="2020" name="mSystems">
        <title>Genome- and Community-Level Interaction Insights into Carbon Utilization and Element Cycling Functions of Hydrothermarchaeota in Hydrothermal Sediment.</title>
        <authorList>
            <person name="Zhou Z."/>
            <person name="Liu Y."/>
            <person name="Xu W."/>
            <person name="Pan J."/>
            <person name="Luo Z.H."/>
            <person name="Li M."/>
        </authorList>
    </citation>
    <scope>NUCLEOTIDE SEQUENCE [LARGE SCALE GENOMIC DNA]</scope>
    <source>
        <strain evidence="2">SpSt-613</strain>
        <strain evidence="1">SpSt-669</strain>
    </source>
</reference>
<gene>
    <name evidence="2" type="ORF">ENT82_00685</name>
    <name evidence="1" type="ORF">ENU43_05405</name>
</gene>
<proteinExistence type="predicted"/>
<organism evidence="2">
    <name type="scientific">Caldiarchaeum subterraneum</name>
    <dbReference type="NCBI Taxonomy" id="311458"/>
    <lineage>
        <taxon>Archaea</taxon>
        <taxon>Nitrososphaerota</taxon>
        <taxon>Candidatus Caldarchaeales</taxon>
        <taxon>Candidatus Caldarchaeaceae</taxon>
        <taxon>Candidatus Caldarchaeum</taxon>
    </lineage>
</organism>
<dbReference type="EMBL" id="DTCM01000068">
    <property type="protein sequence ID" value="HGL41081.1"/>
    <property type="molecule type" value="Genomic_DNA"/>
</dbReference>
<evidence type="ECO:0008006" key="3">
    <source>
        <dbReference type="Google" id="ProtNLM"/>
    </source>
</evidence>
<sequence>MAFQLGAAFKPSLLGENKLETLIFYAKVLTRLGYRYLVVDSERAVDDLSLKGFEQLVSVCKLLGFPEPVITVPVRRADCWERLDTVVDVVSQEGFGGVCLVAGNSAYLTPEEKSQKAGSLLLEAAEAFRRKCRFNLLMVGTERVEKTAAKIAANHGAVPVMLMTPRLLEETRLYSHNGLRKAVYVPYFFGEELPGDVAEKVNAYVSRRVGNKNIDEVWRQYVYTGPFNEFAQLLRKLSENNIDIFIGYPLDKRVRQLTALSKAATSLSTA</sequence>
<dbReference type="AlphaFoldDB" id="A0A7C4I5P4"/>
<dbReference type="InterPro" id="IPR055812">
    <property type="entry name" value="DUF7388"/>
</dbReference>
<protein>
    <recommendedName>
        <fullName evidence="3">LLM class flavin-dependent oxidoreductase</fullName>
    </recommendedName>
</protein>
<evidence type="ECO:0000313" key="2">
    <source>
        <dbReference type="EMBL" id="HGN89635.1"/>
    </source>
</evidence>
<comment type="caution">
    <text evidence="2">The sequence shown here is derived from an EMBL/GenBank/DDBJ whole genome shotgun (WGS) entry which is preliminary data.</text>
</comment>
<evidence type="ECO:0000313" key="1">
    <source>
        <dbReference type="EMBL" id="HGL41081.1"/>
    </source>
</evidence>
<accession>A0A7C4I5P4</accession>